<feature type="transmembrane region" description="Helical" evidence="1">
    <location>
        <begin position="31"/>
        <end position="48"/>
    </location>
</feature>
<keyword evidence="1" id="KW-1133">Transmembrane helix</keyword>
<keyword evidence="4" id="KW-1185">Reference proteome</keyword>
<gene>
    <name evidence="3" type="ORF">PanWU01x14_285680</name>
</gene>
<name>A0A2P5AZH6_PARAD</name>
<dbReference type="EMBL" id="JXTB01000404">
    <property type="protein sequence ID" value="PON41901.1"/>
    <property type="molecule type" value="Genomic_DNA"/>
</dbReference>
<sequence length="139" mass="16073">MSHMNPMMYWLLLVVSYLSELESNAMMVTAAVMMTMALIMEALILFFTRRYPNNAEKIKEDDARREAVDAGRYAYAYAYIRLSAALRNPSTMYERVSFQSRGVGKDLQKMYVGNRIKAVRGHPKTATHEMIHLLVPPFW</sequence>
<feature type="chain" id="PRO_5015146205" evidence="2">
    <location>
        <begin position="24"/>
        <end position="139"/>
    </location>
</feature>
<keyword evidence="1" id="KW-0812">Transmembrane</keyword>
<evidence type="ECO:0000256" key="2">
    <source>
        <dbReference type="SAM" id="SignalP"/>
    </source>
</evidence>
<evidence type="ECO:0000313" key="3">
    <source>
        <dbReference type="EMBL" id="PON41901.1"/>
    </source>
</evidence>
<evidence type="ECO:0000256" key="1">
    <source>
        <dbReference type="SAM" id="Phobius"/>
    </source>
</evidence>
<comment type="caution">
    <text evidence="3">The sequence shown here is derived from an EMBL/GenBank/DDBJ whole genome shotgun (WGS) entry which is preliminary data.</text>
</comment>
<reference evidence="4" key="1">
    <citation type="submission" date="2016-06" db="EMBL/GenBank/DDBJ databases">
        <title>Parallel loss of symbiosis genes in relatives of nitrogen-fixing non-legume Parasponia.</title>
        <authorList>
            <person name="Van Velzen R."/>
            <person name="Holmer R."/>
            <person name="Bu F."/>
            <person name="Rutten L."/>
            <person name="Van Zeijl A."/>
            <person name="Liu W."/>
            <person name="Santuari L."/>
            <person name="Cao Q."/>
            <person name="Sharma T."/>
            <person name="Shen D."/>
            <person name="Roswanjaya Y."/>
            <person name="Wardhani T."/>
            <person name="Kalhor M.S."/>
            <person name="Jansen J."/>
            <person name="Van den Hoogen J."/>
            <person name="Gungor B."/>
            <person name="Hartog M."/>
            <person name="Hontelez J."/>
            <person name="Verver J."/>
            <person name="Yang W.-C."/>
            <person name="Schijlen E."/>
            <person name="Repin R."/>
            <person name="Schilthuizen M."/>
            <person name="Schranz E."/>
            <person name="Heidstra R."/>
            <person name="Miyata K."/>
            <person name="Fedorova E."/>
            <person name="Kohlen W."/>
            <person name="Bisseling T."/>
            <person name="Smit S."/>
            <person name="Geurts R."/>
        </authorList>
    </citation>
    <scope>NUCLEOTIDE SEQUENCE [LARGE SCALE GENOMIC DNA]</scope>
    <source>
        <strain evidence="4">cv. WU1-14</strain>
    </source>
</reference>
<accession>A0A2P5AZH6</accession>
<keyword evidence="1" id="KW-0472">Membrane</keyword>
<dbReference type="AlphaFoldDB" id="A0A2P5AZH6"/>
<feature type="signal peptide" evidence="2">
    <location>
        <begin position="1"/>
        <end position="23"/>
    </location>
</feature>
<dbReference type="Proteomes" id="UP000237105">
    <property type="component" value="Unassembled WGS sequence"/>
</dbReference>
<dbReference type="OrthoDB" id="10352865at2759"/>
<evidence type="ECO:0000313" key="4">
    <source>
        <dbReference type="Proteomes" id="UP000237105"/>
    </source>
</evidence>
<organism evidence="3 4">
    <name type="scientific">Parasponia andersonii</name>
    <name type="common">Sponia andersonii</name>
    <dbReference type="NCBI Taxonomy" id="3476"/>
    <lineage>
        <taxon>Eukaryota</taxon>
        <taxon>Viridiplantae</taxon>
        <taxon>Streptophyta</taxon>
        <taxon>Embryophyta</taxon>
        <taxon>Tracheophyta</taxon>
        <taxon>Spermatophyta</taxon>
        <taxon>Magnoliopsida</taxon>
        <taxon>eudicotyledons</taxon>
        <taxon>Gunneridae</taxon>
        <taxon>Pentapetalae</taxon>
        <taxon>rosids</taxon>
        <taxon>fabids</taxon>
        <taxon>Rosales</taxon>
        <taxon>Cannabaceae</taxon>
        <taxon>Parasponia</taxon>
    </lineage>
</organism>
<proteinExistence type="predicted"/>
<keyword evidence="2" id="KW-0732">Signal</keyword>
<protein>
    <submittedName>
        <fullName evidence="3">Uncharacterized protein</fullName>
    </submittedName>
</protein>